<organism evidence="5 6">
    <name type="scientific">Batrachochytrium salamandrivorans</name>
    <dbReference type="NCBI Taxonomy" id="1357716"/>
    <lineage>
        <taxon>Eukaryota</taxon>
        <taxon>Fungi</taxon>
        <taxon>Fungi incertae sedis</taxon>
        <taxon>Chytridiomycota</taxon>
        <taxon>Chytridiomycota incertae sedis</taxon>
        <taxon>Chytridiomycetes</taxon>
        <taxon>Rhizophydiales</taxon>
        <taxon>Rhizophydiales incertae sedis</taxon>
        <taxon>Batrachochytrium</taxon>
    </lineage>
</organism>
<keyword evidence="2" id="KW-0819">tRNA processing</keyword>
<keyword evidence="6" id="KW-1185">Reference proteome</keyword>
<evidence type="ECO:0000313" key="6">
    <source>
        <dbReference type="Proteomes" id="UP001648503"/>
    </source>
</evidence>
<dbReference type="InterPro" id="IPR024336">
    <property type="entry name" value="tRNA_splic_suSen54_N"/>
</dbReference>
<protein>
    <recommendedName>
        <fullName evidence="4">tRNA-splicing endonuclease subunit Sen54 N-terminal domain-containing protein</fullName>
    </recommendedName>
</protein>
<comment type="similarity">
    <text evidence="1">Belongs to the SEN54 family.</text>
</comment>
<feature type="region of interest" description="Disordered" evidence="3">
    <location>
        <begin position="1"/>
        <end position="32"/>
    </location>
</feature>
<dbReference type="Pfam" id="PF12928">
    <property type="entry name" value="tRNA_int_end_N2"/>
    <property type="match status" value="1"/>
</dbReference>
<feature type="compositionally biased region" description="Acidic residues" evidence="3">
    <location>
        <begin position="23"/>
        <end position="32"/>
    </location>
</feature>
<feature type="domain" description="tRNA-splicing endonuclease subunit Sen54 N-terminal" evidence="4">
    <location>
        <begin position="83"/>
        <end position="160"/>
    </location>
</feature>
<reference evidence="5 6" key="1">
    <citation type="submission" date="2021-02" db="EMBL/GenBank/DDBJ databases">
        <title>Variation within the Batrachochytrium salamandrivorans European outbreak.</title>
        <authorList>
            <person name="Kelly M."/>
            <person name="Pasmans F."/>
            <person name="Shea T.P."/>
            <person name="Munoz J.F."/>
            <person name="Carranza S."/>
            <person name="Cuomo C.A."/>
            <person name="Martel A."/>
        </authorList>
    </citation>
    <scope>NUCLEOTIDE SEQUENCE [LARGE SCALE GENOMIC DNA]</scope>
    <source>
        <strain evidence="5 6">AMFP18/2</strain>
    </source>
</reference>
<evidence type="ECO:0000259" key="4">
    <source>
        <dbReference type="Pfam" id="PF12928"/>
    </source>
</evidence>
<dbReference type="Proteomes" id="UP001648503">
    <property type="component" value="Unassembled WGS sequence"/>
</dbReference>
<proteinExistence type="inferred from homology"/>
<evidence type="ECO:0000313" key="5">
    <source>
        <dbReference type="EMBL" id="KAH6593856.1"/>
    </source>
</evidence>
<name>A0ABQ8F825_9FUNG</name>
<dbReference type="PANTHER" id="PTHR21027">
    <property type="entry name" value="TRNA-SPLICING ENDONUCLEASE SUBUNIT SEN54"/>
    <property type="match status" value="1"/>
</dbReference>
<evidence type="ECO:0000256" key="3">
    <source>
        <dbReference type="SAM" id="MobiDB-lite"/>
    </source>
</evidence>
<accession>A0ABQ8F825</accession>
<gene>
    <name evidence="5" type="ORF">BASA50_007082</name>
</gene>
<evidence type="ECO:0000256" key="1">
    <source>
        <dbReference type="ARBA" id="ARBA00005736"/>
    </source>
</evidence>
<evidence type="ECO:0000256" key="2">
    <source>
        <dbReference type="ARBA" id="ARBA00022694"/>
    </source>
</evidence>
<dbReference type="EMBL" id="JAFCIX010000344">
    <property type="protein sequence ID" value="KAH6593856.1"/>
    <property type="molecule type" value="Genomic_DNA"/>
</dbReference>
<sequence>MTILDAIGSDSQGSSRSDKSVENVDDMEDDLQDCSDFRPFFLASSHSQPTQHGESPYSDTIQQHSDQTIVPPLQAFDATMLHAISLQRRTPRSKLCAATWIEASDIPNPTEPSYRFSHAQVSTIKGIHFKSIGRTISSKKTILLPEETLYLIDQGILELLLGGGCVTLQHAYALLIGNAAHQIPLIAYQTYAYLKRLGFHVFRSNNVTKAKVLRYSHVNTPKQSHDQLGDRTGRCILWHVYKPRSNFKKTNRRPPDFAVVGVHAHDPFPTISQISGMMADANTSTSEIKVAIVDSSNIGFQSISML</sequence>
<comment type="caution">
    <text evidence="5">The sequence shown here is derived from an EMBL/GenBank/DDBJ whole genome shotgun (WGS) entry which is preliminary data.</text>
</comment>
<dbReference type="InterPro" id="IPR024337">
    <property type="entry name" value="tRNA_splic_suSen54"/>
</dbReference>
<dbReference type="PANTHER" id="PTHR21027:SF1">
    <property type="entry name" value="TRNA-SPLICING ENDONUCLEASE SUBUNIT SEN54"/>
    <property type="match status" value="1"/>
</dbReference>